<evidence type="ECO:0000256" key="13">
    <source>
        <dbReference type="ARBA" id="ARBA00023075"/>
    </source>
</evidence>
<keyword evidence="6 17" id="KW-0813">Transport</keyword>
<feature type="domain" description="NADH:quinone oxidoreductase/Mrp antiporter transmembrane" evidence="18">
    <location>
        <begin position="105"/>
        <end position="382"/>
    </location>
</feature>
<comment type="subcellular location">
    <subcellularLocation>
        <location evidence="2 17">Mitochondrion membrane</location>
        <topology evidence="2 17">Multi-pass membrane protein</topology>
    </subcellularLocation>
</comment>
<dbReference type="CTD" id="4538"/>
<gene>
    <name evidence="20" type="primary">ND4</name>
</gene>
<proteinExistence type="inferred from homology"/>
<keyword evidence="9" id="KW-1278">Translocase</keyword>
<dbReference type="GO" id="GO:0003954">
    <property type="term" value="F:NADH dehydrogenase activity"/>
    <property type="evidence" value="ECO:0007669"/>
    <property type="project" value="TreeGrafter"/>
</dbReference>
<evidence type="ECO:0000256" key="8">
    <source>
        <dbReference type="ARBA" id="ARBA00022692"/>
    </source>
</evidence>
<keyword evidence="7 17" id="KW-0679">Respiratory chain</keyword>
<dbReference type="AlphaFoldDB" id="L7N6I2"/>
<dbReference type="Pfam" id="PF01059">
    <property type="entry name" value="Oxidored_q5_N"/>
    <property type="match status" value="1"/>
</dbReference>
<evidence type="ECO:0000256" key="7">
    <source>
        <dbReference type="ARBA" id="ARBA00022660"/>
    </source>
</evidence>
<keyword evidence="15 17" id="KW-0472">Membrane</keyword>
<keyword evidence="8 17" id="KW-0812">Transmembrane</keyword>
<feature type="transmembrane region" description="Helical" evidence="17">
    <location>
        <begin position="180"/>
        <end position="203"/>
    </location>
</feature>
<keyword evidence="11 17" id="KW-1133">Transmembrane helix</keyword>
<evidence type="ECO:0000256" key="16">
    <source>
        <dbReference type="ARBA" id="ARBA00049551"/>
    </source>
</evidence>
<dbReference type="PRINTS" id="PR01437">
    <property type="entry name" value="NUOXDRDTASE4"/>
</dbReference>
<dbReference type="GeneID" id="14656941"/>
<name>L7N6I2_9HEMI</name>
<feature type="transmembrane region" description="Helical" evidence="17">
    <location>
        <begin position="139"/>
        <end position="160"/>
    </location>
</feature>
<keyword evidence="12 17" id="KW-0520">NAD</keyword>
<evidence type="ECO:0000256" key="6">
    <source>
        <dbReference type="ARBA" id="ARBA00022448"/>
    </source>
</evidence>
<evidence type="ECO:0000256" key="4">
    <source>
        <dbReference type="ARBA" id="ARBA00012944"/>
    </source>
</evidence>
<dbReference type="GO" id="GO:0008137">
    <property type="term" value="F:NADH dehydrogenase (ubiquinone) activity"/>
    <property type="evidence" value="ECO:0007669"/>
    <property type="project" value="UniProtKB-UniRule"/>
</dbReference>
<dbReference type="GO" id="GO:0048039">
    <property type="term" value="F:ubiquinone binding"/>
    <property type="evidence" value="ECO:0007669"/>
    <property type="project" value="TreeGrafter"/>
</dbReference>
<dbReference type="GO" id="GO:0031966">
    <property type="term" value="C:mitochondrial membrane"/>
    <property type="evidence" value="ECO:0007669"/>
    <property type="project" value="UniProtKB-SubCell"/>
</dbReference>
<accession>L7N6I2</accession>
<evidence type="ECO:0000259" key="18">
    <source>
        <dbReference type="Pfam" id="PF00361"/>
    </source>
</evidence>
<dbReference type="InterPro" id="IPR003918">
    <property type="entry name" value="NADH_UbQ_OxRdtase"/>
</dbReference>
<dbReference type="InterPro" id="IPR000260">
    <property type="entry name" value="NADH4_N"/>
</dbReference>
<dbReference type="RefSeq" id="YP_007474196.1">
    <property type="nucleotide sequence ID" value="NC_020309.1"/>
</dbReference>
<feature type="transmembrane region" description="Helical" evidence="17">
    <location>
        <begin position="55"/>
        <end position="73"/>
    </location>
</feature>
<feature type="transmembrane region" description="Helical" evidence="17">
    <location>
        <begin position="418"/>
        <end position="440"/>
    </location>
</feature>
<evidence type="ECO:0000256" key="17">
    <source>
        <dbReference type="RuleBase" id="RU003297"/>
    </source>
</evidence>
<feature type="transmembrane region" description="Helical" evidence="17">
    <location>
        <begin position="374"/>
        <end position="397"/>
    </location>
</feature>
<geneLocation type="mitochondrion" evidence="20"/>
<evidence type="ECO:0000256" key="2">
    <source>
        <dbReference type="ARBA" id="ARBA00004225"/>
    </source>
</evidence>
<evidence type="ECO:0000256" key="9">
    <source>
        <dbReference type="ARBA" id="ARBA00022967"/>
    </source>
</evidence>
<evidence type="ECO:0000256" key="14">
    <source>
        <dbReference type="ARBA" id="ARBA00023128"/>
    </source>
</evidence>
<evidence type="ECO:0000256" key="1">
    <source>
        <dbReference type="ARBA" id="ARBA00003257"/>
    </source>
</evidence>
<dbReference type="EMBL" id="GQ884145">
    <property type="protein sequence ID" value="ACV96708.1"/>
    <property type="molecule type" value="Genomic_DNA"/>
</dbReference>
<comment type="function">
    <text evidence="17">Core subunit of the mitochondrial membrane respiratory chain NADH dehydrogenase (Complex I) which catalyzes electron transfer from NADH through the respiratory chain, using ubiquinone as an electron acceptor. Essential for the catalytic activity and assembly of complex I.</text>
</comment>
<evidence type="ECO:0000256" key="11">
    <source>
        <dbReference type="ARBA" id="ARBA00022989"/>
    </source>
</evidence>
<dbReference type="InterPro" id="IPR001750">
    <property type="entry name" value="ND/Mrp_TM"/>
</dbReference>
<feature type="transmembrane region" description="Helical" evidence="17">
    <location>
        <begin position="333"/>
        <end position="354"/>
    </location>
</feature>
<feature type="transmembrane region" description="Helical" evidence="17">
    <location>
        <begin position="6"/>
        <end position="21"/>
    </location>
</feature>
<evidence type="ECO:0000256" key="10">
    <source>
        <dbReference type="ARBA" id="ARBA00022982"/>
    </source>
</evidence>
<dbReference type="PANTHER" id="PTHR43507">
    <property type="entry name" value="NADH-UBIQUINONE OXIDOREDUCTASE CHAIN 4"/>
    <property type="match status" value="1"/>
</dbReference>
<feature type="transmembrane region" description="Helical" evidence="17">
    <location>
        <begin position="215"/>
        <end position="239"/>
    </location>
</feature>
<evidence type="ECO:0000256" key="12">
    <source>
        <dbReference type="ARBA" id="ARBA00023027"/>
    </source>
</evidence>
<evidence type="ECO:0000259" key="19">
    <source>
        <dbReference type="Pfam" id="PF01059"/>
    </source>
</evidence>
<feature type="transmembrane region" description="Helical" evidence="17">
    <location>
        <begin position="109"/>
        <end position="127"/>
    </location>
</feature>
<dbReference type="Pfam" id="PF00361">
    <property type="entry name" value="Proton_antipo_M"/>
    <property type="match status" value="1"/>
</dbReference>
<reference evidence="20" key="1">
    <citation type="journal article" date="2013" name="Syst. Entomol.">
        <title>Phylogenomics of Hemiptera (Insecta: Paraneoptera) based on mitochondrial genomes.</title>
        <authorList>
            <person name="Cui Y."/>
            <person name="Xie G."/>
            <person name="Hua J."/>
            <person name="Dang K."/>
            <person name="Zhou J."/>
            <person name="Liu X."/>
            <person name="Wang G."/>
            <person name="Yu X."/>
            <person name="Bu W."/>
        </authorList>
    </citation>
    <scope>NUCLEOTIDE SEQUENCE</scope>
</reference>
<keyword evidence="10 17" id="KW-0249">Electron transport</keyword>
<feature type="transmembrane region" description="Helical" evidence="17">
    <location>
        <begin position="28"/>
        <end position="49"/>
    </location>
</feature>
<organism evidence="20">
    <name type="scientific">Hackeriella veitchi</name>
    <dbReference type="NCBI Taxonomy" id="60873"/>
    <lineage>
        <taxon>Eukaryota</taxon>
        <taxon>Metazoa</taxon>
        <taxon>Ecdysozoa</taxon>
        <taxon>Arthropoda</taxon>
        <taxon>Hexapoda</taxon>
        <taxon>Insecta</taxon>
        <taxon>Pterygota</taxon>
        <taxon>Neoptera</taxon>
        <taxon>Paraneoptera</taxon>
        <taxon>Hemiptera</taxon>
        <taxon>Coleorrhyncha</taxon>
        <taxon>Peloridiidae</taxon>
        <taxon>Hackeriella</taxon>
    </lineage>
</organism>
<feature type="domain" description="NADH:ubiquinone oxidoreductase chain 4 N-terminal" evidence="19">
    <location>
        <begin position="1"/>
        <end position="101"/>
    </location>
</feature>
<dbReference type="PANTHER" id="PTHR43507:SF20">
    <property type="entry name" value="NADH-UBIQUINONE OXIDOREDUCTASE CHAIN 4"/>
    <property type="match status" value="1"/>
</dbReference>
<dbReference type="EC" id="7.1.1.2" evidence="4 17"/>
<evidence type="ECO:0000256" key="5">
    <source>
        <dbReference type="ARBA" id="ARBA00021006"/>
    </source>
</evidence>
<feature type="transmembrane region" description="Helical" evidence="17">
    <location>
        <begin position="245"/>
        <end position="264"/>
    </location>
</feature>
<protein>
    <recommendedName>
        <fullName evidence="5 17">NADH-ubiquinone oxidoreductase chain 4</fullName>
        <ecNumber evidence="4 17">7.1.1.2</ecNumber>
    </recommendedName>
</protein>
<feature type="transmembrane region" description="Helical" evidence="17">
    <location>
        <begin position="85"/>
        <end position="103"/>
    </location>
</feature>
<evidence type="ECO:0000313" key="20">
    <source>
        <dbReference type="EMBL" id="ACV96708.1"/>
    </source>
</evidence>
<evidence type="ECO:0000256" key="3">
    <source>
        <dbReference type="ARBA" id="ARBA00009025"/>
    </source>
</evidence>
<keyword evidence="13 17" id="KW-0830">Ubiquinone</keyword>
<comment type="catalytic activity">
    <reaction evidence="16 17">
        <text>a ubiquinone + NADH + 5 H(+)(in) = a ubiquinol + NAD(+) + 4 H(+)(out)</text>
        <dbReference type="Rhea" id="RHEA:29091"/>
        <dbReference type="Rhea" id="RHEA-COMP:9565"/>
        <dbReference type="Rhea" id="RHEA-COMP:9566"/>
        <dbReference type="ChEBI" id="CHEBI:15378"/>
        <dbReference type="ChEBI" id="CHEBI:16389"/>
        <dbReference type="ChEBI" id="CHEBI:17976"/>
        <dbReference type="ChEBI" id="CHEBI:57540"/>
        <dbReference type="ChEBI" id="CHEBI:57945"/>
        <dbReference type="EC" id="7.1.1.2"/>
    </reaction>
</comment>
<sequence>MLSYMVFLLSLFLFCFLNLWWELMCYLLFLILFLFSSISFFDYFCMLSYEWGVDYISADLLILGVWIKMLMFMSSMGVNWFKTSSVLFSFLILCLLMVLLFVFCSYNLFLFYFFFESSLIPTMFLIVGWGYQPERLTSILYLLIYTLVGSLPLLLIIFWINFIHCSGFMFFTFSGGFSLVVYYGLILAFLISIPLFGFHLWLLSAHLEAPVSGSMILAGVLLKLGGYGLMRMFGLVGFISSSVLLPWFLVGIVGGWLVGCFCLMQVDMKLLIAYSSVAHMGYVVSGIMSFSQWGFTGSLVMMIGHGLCSSGLFCLSNISYGRLGSRSLLLNRGVLSLFPSLSMFWFLFCSSNMASPPSLNLIGEVFLGMGIVSWSFLSVPLLMMGCFLGGAYSLYLFSSSQHGKFYSGVKSFSSVSSCEFMLLILHWLPLNLLILIELYYL</sequence>
<feature type="transmembrane region" description="Helical" evidence="17">
    <location>
        <begin position="299"/>
        <end position="321"/>
    </location>
</feature>
<dbReference type="GO" id="GO:0015990">
    <property type="term" value="P:electron transport coupled proton transport"/>
    <property type="evidence" value="ECO:0007669"/>
    <property type="project" value="TreeGrafter"/>
</dbReference>
<keyword evidence="14 17" id="KW-0496">Mitochondrion</keyword>
<feature type="transmembrane region" description="Helical" evidence="17">
    <location>
        <begin position="271"/>
        <end position="293"/>
    </location>
</feature>
<comment type="function">
    <text evidence="1">Core subunit of the mitochondrial membrane respiratory chain NADH dehydrogenase (Complex I) that is believed to belong to the minimal assembly required for catalysis. Complex I functions in the transfer of electrons from NADH to the respiratory chain. The immediate electron acceptor for the enzyme is believed to be ubiquinone.</text>
</comment>
<dbReference type="GO" id="GO:0042773">
    <property type="term" value="P:ATP synthesis coupled electron transport"/>
    <property type="evidence" value="ECO:0007669"/>
    <property type="project" value="InterPro"/>
</dbReference>
<evidence type="ECO:0000256" key="15">
    <source>
        <dbReference type="ARBA" id="ARBA00023136"/>
    </source>
</evidence>
<comment type="similarity">
    <text evidence="3 17">Belongs to the complex I subunit 4 family.</text>
</comment>